<evidence type="ECO:0000256" key="1">
    <source>
        <dbReference type="ARBA" id="ARBA00022490"/>
    </source>
</evidence>
<keyword evidence="2 5" id="KW-0690">Ribosome biogenesis</keyword>
<dbReference type="EMBL" id="JACIJD010000007">
    <property type="protein sequence ID" value="MBB5693822.1"/>
    <property type="molecule type" value="Genomic_DNA"/>
</dbReference>
<dbReference type="Gene3D" id="3.30.420.140">
    <property type="entry name" value="YqgF/RNase H-like domain"/>
    <property type="match status" value="1"/>
</dbReference>
<dbReference type="InterPro" id="IPR012337">
    <property type="entry name" value="RNaseH-like_sf"/>
</dbReference>
<dbReference type="GO" id="GO:0000967">
    <property type="term" value="P:rRNA 5'-end processing"/>
    <property type="evidence" value="ECO:0007669"/>
    <property type="project" value="UniProtKB-UniRule"/>
</dbReference>
<dbReference type="SUPFAM" id="SSF53098">
    <property type="entry name" value="Ribonuclease H-like"/>
    <property type="match status" value="1"/>
</dbReference>
<evidence type="ECO:0000256" key="4">
    <source>
        <dbReference type="ARBA" id="ARBA00022801"/>
    </source>
</evidence>
<dbReference type="CDD" id="cd16964">
    <property type="entry name" value="YqgF"/>
    <property type="match status" value="1"/>
</dbReference>
<evidence type="ECO:0000256" key="3">
    <source>
        <dbReference type="ARBA" id="ARBA00022722"/>
    </source>
</evidence>
<dbReference type="NCBIfam" id="TIGR00250">
    <property type="entry name" value="RNAse_H_YqgF"/>
    <property type="match status" value="1"/>
</dbReference>
<gene>
    <name evidence="7" type="ORF">FHS87_001859</name>
</gene>
<dbReference type="GO" id="GO:0005829">
    <property type="term" value="C:cytosol"/>
    <property type="evidence" value="ECO:0007669"/>
    <property type="project" value="TreeGrafter"/>
</dbReference>
<dbReference type="EC" id="3.1.-.-" evidence="5"/>
<accession>A0A840YH32</accession>
<dbReference type="Proteomes" id="UP000580654">
    <property type="component" value="Unassembled WGS sequence"/>
</dbReference>
<proteinExistence type="inferred from homology"/>
<keyword evidence="1 5" id="KW-0963">Cytoplasm</keyword>
<dbReference type="InterPro" id="IPR037027">
    <property type="entry name" value="YqgF/RNaseH-like_dom_sf"/>
</dbReference>
<dbReference type="Pfam" id="PF03652">
    <property type="entry name" value="RuvX"/>
    <property type="match status" value="1"/>
</dbReference>
<comment type="function">
    <text evidence="5">Could be a nuclease involved in processing of the 5'-end of pre-16S rRNA.</text>
</comment>
<dbReference type="AlphaFoldDB" id="A0A840YH32"/>
<dbReference type="GO" id="GO:0016788">
    <property type="term" value="F:hydrolase activity, acting on ester bonds"/>
    <property type="evidence" value="ECO:0007669"/>
    <property type="project" value="UniProtKB-UniRule"/>
</dbReference>
<keyword evidence="4 5" id="KW-0378">Hydrolase</keyword>
<evidence type="ECO:0000256" key="5">
    <source>
        <dbReference type="HAMAP-Rule" id="MF_00651"/>
    </source>
</evidence>
<evidence type="ECO:0000259" key="6">
    <source>
        <dbReference type="SMART" id="SM00732"/>
    </source>
</evidence>
<dbReference type="InterPro" id="IPR006641">
    <property type="entry name" value="YqgF/RNaseH-like_dom"/>
</dbReference>
<dbReference type="PANTHER" id="PTHR33317:SF4">
    <property type="entry name" value="POLYNUCLEOTIDYL TRANSFERASE, RIBONUCLEASE H-LIKE SUPERFAMILY PROTEIN"/>
    <property type="match status" value="1"/>
</dbReference>
<dbReference type="PANTHER" id="PTHR33317">
    <property type="entry name" value="POLYNUCLEOTIDYL TRANSFERASE, RIBONUCLEASE H-LIKE SUPERFAMILY PROTEIN"/>
    <property type="match status" value="1"/>
</dbReference>
<dbReference type="SMART" id="SM00732">
    <property type="entry name" value="YqgFc"/>
    <property type="match status" value="1"/>
</dbReference>
<evidence type="ECO:0000313" key="7">
    <source>
        <dbReference type="EMBL" id="MBB5693822.1"/>
    </source>
</evidence>
<evidence type="ECO:0000313" key="8">
    <source>
        <dbReference type="Proteomes" id="UP000580654"/>
    </source>
</evidence>
<comment type="similarity">
    <text evidence="5">Belongs to the YqgF HJR family.</text>
</comment>
<reference evidence="7 8" key="1">
    <citation type="submission" date="2020-08" db="EMBL/GenBank/DDBJ databases">
        <title>Genomic Encyclopedia of Type Strains, Phase IV (KMG-IV): sequencing the most valuable type-strain genomes for metagenomic binning, comparative biology and taxonomic classification.</title>
        <authorList>
            <person name="Goeker M."/>
        </authorList>
    </citation>
    <scope>NUCLEOTIDE SEQUENCE [LARGE SCALE GENOMIC DNA]</scope>
    <source>
        <strain evidence="7 8">DSM 25622</strain>
    </source>
</reference>
<dbReference type="RefSeq" id="WP_184516708.1">
    <property type="nucleotide sequence ID" value="NZ_JACIJD010000007.1"/>
</dbReference>
<feature type="domain" description="YqgF/RNase H-like" evidence="6">
    <location>
        <begin position="17"/>
        <end position="117"/>
    </location>
</feature>
<dbReference type="GO" id="GO:0004518">
    <property type="term" value="F:nuclease activity"/>
    <property type="evidence" value="ECO:0007669"/>
    <property type="project" value="UniProtKB-KW"/>
</dbReference>
<protein>
    <recommendedName>
        <fullName evidence="5">Putative pre-16S rRNA nuclease</fullName>
        <ecNumber evidence="5">3.1.-.-</ecNumber>
    </recommendedName>
</protein>
<organism evidence="7 8">
    <name type="scientific">Muricoccus pecuniae</name>
    <dbReference type="NCBI Taxonomy" id="693023"/>
    <lineage>
        <taxon>Bacteria</taxon>
        <taxon>Pseudomonadati</taxon>
        <taxon>Pseudomonadota</taxon>
        <taxon>Alphaproteobacteria</taxon>
        <taxon>Acetobacterales</taxon>
        <taxon>Roseomonadaceae</taxon>
        <taxon>Muricoccus</taxon>
    </lineage>
</organism>
<evidence type="ECO:0000256" key="2">
    <source>
        <dbReference type="ARBA" id="ARBA00022517"/>
    </source>
</evidence>
<keyword evidence="3 5" id="KW-0540">Nuclease</keyword>
<dbReference type="InterPro" id="IPR005227">
    <property type="entry name" value="YqgF"/>
</dbReference>
<keyword evidence="8" id="KW-1185">Reference proteome</keyword>
<dbReference type="HAMAP" id="MF_00651">
    <property type="entry name" value="Nuclease_YqgF"/>
    <property type="match status" value="1"/>
</dbReference>
<comment type="subcellular location">
    <subcellularLocation>
        <location evidence="5">Cytoplasm</location>
    </subcellularLocation>
</comment>
<name>A0A840YH32_9PROT</name>
<sequence length="163" mass="16751">MPATPLPALRAALPRHARLIGLDPGSRIIGIALSDVLLMLASPYAALPRGKLAPTAAEIRRIAEKEGAGGLVCGLPLGMDGSFGPAAQAAKDWAMAVSDATGLPVALWDERLSSSAVNRMMIEADLSRAKRARAVDAAAAAYMLQGALDATRPEAGQPGGRSM</sequence>
<comment type="caution">
    <text evidence="7">The sequence shown here is derived from an EMBL/GenBank/DDBJ whole genome shotgun (WGS) entry which is preliminary data.</text>
</comment>